<protein>
    <submittedName>
        <fullName evidence="3">Transposase domain (DUF772)</fullName>
    </submittedName>
</protein>
<dbReference type="Proteomes" id="UP000268684">
    <property type="component" value="Chromosome III"/>
</dbReference>
<dbReference type="InterPro" id="IPR047710">
    <property type="entry name" value="Transpos_IS5-like"/>
</dbReference>
<gene>
    <name evidence="3" type="ORF">BSTAB16_6584</name>
</gene>
<evidence type="ECO:0000313" key="3">
    <source>
        <dbReference type="EMBL" id="VBB16381.1"/>
    </source>
</evidence>
<organism evidence="3 4">
    <name type="scientific">Burkholderia stabilis</name>
    <dbReference type="NCBI Taxonomy" id="95485"/>
    <lineage>
        <taxon>Bacteria</taxon>
        <taxon>Pseudomonadati</taxon>
        <taxon>Pseudomonadota</taxon>
        <taxon>Betaproteobacteria</taxon>
        <taxon>Burkholderiales</taxon>
        <taxon>Burkholderiaceae</taxon>
        <taxon>Burkholderia</taxon>
        <taxon>Burkholderia cepacia complex</taxon>
    </lineage>
</organism>
<accession>A0AAJ5T812</accession>
<dbReference type="Pfam" id="PF05598">
    <property type="entry name" value="DUF772"/>
    <property type="match status" value="1"/>
</dbReference>
<evidence type="ECO:0000259" key="1">
    <source>
        <dbReference type="Pfam" id="PF01609"/>
    </source>
</evidence>
<dbReference type="GO" id="GO:0003677">
    <property type="term" value="F:DNA binding"/>
    <property type="evidence" value="ECO:0007669"/>
    <property type="project" value="InterPro"/>
</dbReference>
<dbReference type="RefSeq" id="WP_048805410.1">
    <property type="nucleotide sequence ID" value="NZ_LR025744.1"/>
</dbReference>
<dbReference type="InterPro" id="IPR008490">
    <property type="entry name" value="Transposase_InsH_N"/>
</dbReference>
<sequence length="457" mass="51097">MGPKPADERADHDLFRSELLNLINQRHELVRLAALIDWQAFEAEWSPEFVSTTGRPALPTRLMAALLYLKHVYALSDEDVCEGWRENPYWQHFSGERYFQHELPCDPSSLVRWRQRIGEAGCEWLLAHSIEAARKGGVIKRQSLEHVVLDTTVQPKAIAHPTDSRLLNRAREQLVEAAQDAGIDLRQSYARVGKAAEHQAGRYAHAKQYRRMQREIRKLRTWLGRVIRDVQRKAGEIGAGLKAKLDIATRLHAQKRGDKNKLYALHAPEAECIAKGKARTPYEFGVKVSIAVTAKEGLVVGMRSMPGNPYDGHTVDSQLELVEILTGHTPKIALADRGYRGVEPACWARLLISHTRKLPKRLKKLLKRRQVVEPMIGHMKADGLLGKNWLKGAGGDALHALLCGAGHNLRMILRHLRVLYCALLGLIAMTATLALPAPTSTSPLTALTSRRSALARG</sequence>
<proteinExistence type="predicted"/>
<reference evidence="3 4" key="1">
    <citation type="submission" date="2017-11" db="EMBL/GenBank/DDBJ databases">
        <authorList>
            <person name="Seth-Smith MB H."/>
        </authorList>
    </citation>
    <scope>NUCLEOTIDE SEQUENCE [LARGE SCALE GENOMIC DNA]</scope>
    <source>
        <strain evidence="3">E</strain>
    </source>
</reference>
<keyword evidence="4" id="KW-1185">Reference proteome</keyword>
<evidence type="ECO:0000259" key="2">
    <source>
        <dbReference type="Pfam" id="PF05598"/>
    </source>
</evidence>
<evidence type="ECO:0000313" key="4">
    <source>
        <dbReference type="Proteomes" id="UP000268684"/>
    </source>
</evidence>
<dbReference type="GO" id="GO:0004803">
    <property type="term" value="F:transposase activity"/>
    <property type="evidence" value="ECO:0007669"/>
    <property type="project" value="InterPro"/>
</dbReference>
<dbReference type="PANTHER" id="PTHR33803:SF3">
    <property type="entry name" value="BLL1974 PROTEIN"/>
    <property type="match status" value="1"/>
</dbReference>
<feature type="domain" description="Transposase IS4-like" evidence="1">
    <location>
        <begin position="276"/>
        <end position="349"/>
    </location>
</feature>
<dbReference type="GO" id="GO:0006313">
    <property type="term" value="P:DNA transposition"/>
    <property type="evidence" value="ECO:0007669"/>
    <property type="project" value="InterPro"/>
</dbReference>
<name>A0AAJ5T812_9BURK</name>
<dbReference type="PANTHER" id="PTHR33803">
    <property type="entry name" value="IS1478 TRANSPOSASE"/>
    <property type="match status" value="1"/>
</dbReference>
<dbReference type="EMBL" id="LR025744">
    <property type="protein sequence ID" value="VBB16381.1"/>
    <property type="molecule type" value="Genomic_DNA"/>
</dbReference>
<dbReference type="InterPro" id="IPR002559">
    <property type="entry name" value="Transposase_11"/>
</dbReference>
<dbReference type="GeneID" id="71059000"/>
<dbReference type="AlphaFoldDB" id="A0AAJ5T812"/>
<dbReference type="Pfam" id="PF01609">
    <property type="entry name" value="DDE_Tnp_1"/>
    <property type="match status" value="1"/>
</dbReference>
<feature type="domain" description="Transposase InsH N-terminal" evidence="2">
    <location>
        <begin position="18"/>
        <end position="116"/>
    </location>
</feature>
<dbReference type="NCBIfam" id="NF033578">
    <property type="entry name" value="transpos_IS5_1"/>
    <property type="match status" value="1"/>
</dbReference>